<comment type="caution">
    <text evidence="1">The sequence shown here is derived from an EMBL/GenBank/DDBJ whole genome shotgun (WGS) entry which is preliminary data.</text>
</comment>
<dbReference type="Proteomes" id="UP000189670">
    <property type="component" value="Unassembled WGS sequence"/>
</dbReference>
<protein>
    <submittedName>
        <fullName evidence="1">Uncharacterized protein</fullName>
    </submittedName>
</protein>
<accession>A0A1V1NYA2</accession>
<reference evidence="2" key="1">
    <citation type="submission" date="2012-11" db="EMBL/GenBank/DDBJ databases">
        <authorList>
            <person name="Lucero-Rivera Y.E."/>
            <person name="Tovar-Ramirez D."/>
        </authorList>
    </citation>
    <scope>NUCLEOTIDE SEQUENCE [LARGE SCALE GENOMIC DNA]</scope>
    <source>
        <strain evidence="2">Araruama</strain>
    </source>
</reference>
<dbReference type="EMBL" id="ATBP01001336">
    <property type="protein sequence ID" value="ETR67531.1"/>
    <property type="molecule type" value="Genomic_DNA"/>
</dbReference>
<evidence type="ECO:0000313" key="1">
    <source>
        <dbReference type="EMBL" id="ETR67531.1"/>
    </source>
</evidence>
<gene>
    <name evidence="1" type="ORF">OMM_05087</name>
</gene>
<proteinExistence type="predicted"/>
<name>A0A1V1NYA2_9BACT</name>
<sequence length="193" mass="22043">MKEKMKVQTVLIAFIFLCFTHISLLNSFATGATHTFPLYLKKGWNLISLPVYPEDSFQLPDSLIIYEYVDGSYVTASDFIPGKGYWIKSSENITYNISGTPFSKYSKELTAGWNIVSAVNQDVRPMTIPENTIICIFAYRNGVYQKVKTLEPGYGYWVHLKKSSVLTVQKSENLARLIRSNSPEEIENTFKRK</sequence>
<dbReference type="AlphaFoldDB" id="A0A1V1NYA2"/>
<organism evidence="1 2">
    <name type="scientific">Candidatus Magnetoglobus multicellularis str. Araruama</name>
    <dbReference type="NCBI Taxonomy" id="890399"/>
    <lineage>
        <taxon>Bacteria</taxon>
        <taxon>Pseudomonadati</taxon>
        <taxon>Thermodesulfobacteriota</taxon>
        <taxon>Desulfobacteria</taxon>
        <taxon>Desulfobacterales</taxon>
        <taxon>Desulfobacteraceae</taxon>
        <taxon>Candidatus Magnetoglobus</taxon>
    </lineage>
</organism>
<evidence type="ECO:0000313" key="2">
    <source>
        <dbReference type="Proteomes" id="UP000189670"/>
    </source>
</evidence>